<dbReference type="OrthoDB" id="4828169at2"/>
<accession>A0A6N7EGL3</accession>
<dbReference type="SUPFAM" id="SSF140453">
    <property type="entry name" value="EsxAB dimer-like"/>
    <property type="match status" value="1"/>
</dbReference>
<evidence type="ECO:0000313" key="2">
    <source>
        <dbReference type="Proteomes" id="UP000437709"/>
    </source>
</evidence>
<evidence type="ECO:0008006" key="3">
    <source>
        <dbReference type="Google" id="ProtNLM"/>
    </source>
</evidence>
<evidence type="ECO:0000313" key="1">
    <source>
        <dbReference type="EMBL" id="MPV37180.1"/>
    </source>
</evidence>
<dbReference type="InterPro" id="IPR036689">
    <property type="entry name" value="ESAT-6-like_sf"/>
</dbReference>
<dbReference type="AlphaFoldDB" id="A0A6N7EGL3"/>
<dbReference type="Proteomes" id="UP000437709">
    <property type="component" value="Unassembled WGS sequence"/>
</dbReference>
<organism evidence="1 2">
    <name type="scientific">Georgenia subflava</name>
    <dbReference type="NCBI Taxonomy" id="1622177"/>
    <lineage>
        <taxon>Bacteria</taxon>
        <taxon>Bacillati</taxon>
        <taxon>Actinomycetota</taxon>
        <taxon>Actinomycetes</taxon>
        <taxon>Micrococcales</taxon>
        <taxon>Bogoriellaceae</taxon>
        <taxon>Georgenia</taxon>
    </lineage>
</organism>
<dbReference type="EMBL" id="WHPC01000028">
    <property type="protein sequence ID" value="MPV37180.1"/>
    <property type="molecule type" value="Genomic_DNA"/>
</dbReference>
<sequence length="102" mass="11037">MADIDVDTELLRATGRQLGDIVETLKGAKEDAADLAAHVGHGGLADRVRDFADNWQSRRQEMVETIAGLGSVSENVGIAFEEWDSELARAITQDPETTQGAR</sequence>
<name>A0A6N7EGL3_9MICO</name>
<dbReference type="RefSeq" id="WP_152195564.1">
    <property type="nucleotide sequence ID" value="NZ_VUKD01000003.1"/>
</dbReference>
<proteinExistence type="predicted"/>
<keyword evidence="2" id="KW-1185">Reference proteome</keyword>
<comment type="caution">
    <text evidence="1">The sequence shown here is derived from an EMBL/GenBank/DDBJ whole genome shotgun (WGS) entry which is preliminary data.</text>
</comment>
<reference evidence="1 2" key="1">
    <citation type="submission" date="2019-10" db="EMBL/GenBank/DDBJ databases">
        <title>Georgenia wutianyii sp. nov. and Georgenia yuyongxinii sp. nov. isolated from plateau pika (Ochotona curzoniae) in the Qinghai-Tibet plateau of China.</title>
        <authorList>
            <person name="Tian Z."/>
        </authorList>
    </citation>
    <scope>NUCLEOTIDE SEQUENCE [LARGE SCALE GENOMIC DNA]</scope>
    <source>
        <strain evidence="1 2">JCM 19765</strain>
    </source>
</reference>
<gene>
    <name evidence="1" type="ORF">GB881_08960</name>
</gene>
<protein>
    <recommendedName>
        <fullName evidence="3">WXG100 family type VII secretion target</fullName>
    </recommendedName>
</protein>